<dbReference type="NCBIfam" id="TIGR00152">
    <property type="entry name" value="dephospho-CoA kinase"/>
    <property type="match status" value="1"/>
</dbReference>
<comment type="pathway">
    <text evidence="8">Cofactor biosynthesis; coenzyme A biosynthesis; CoA from (R)-pantothenate: step 5/5.</text>
</comment>
<keyword evidence="2 8" id="KW-0963">Cytoplasm</keyword>
<dbReference type="Pfam" id="PF01121">
    <property type="entry name" value="CoaE"/>
    <property type="match status" value="1"/>
</dbReference>
<evidence type="ECO:0000313" key="11">
    <source>
        <dbReference type="Proteomes" id="UP000316968"/>
    </source>
</evidence>
<dbReference type="HAMAP" id="MF_00376">
    <property type="entry name" value="Dephospho_CoA_kinase"/>
    <property type="match status" value="1"/>
</dbReference>
<keyword evidence="7 8" id="KW-0173">Coenzyme A biosynthesis</keyword>
<dbReference type="FunFam" id="3.40.50.300:FF:000991">
    <property type="entry name" value="Dephospho-CoA kinase"/>
    <property type="match status" value="1"/>
</dbReference>
<evidence type="ECO:0000256" key="3">
    <source>
        <dbReference type="ARBA" id="ARBA00022679"/>
    </source>
</evidence>
<evidence type="ECO:0000313" key="10">
    <source>
        <dbReference type="EMBL" id="QDH22583.1"/>
    </source>
</evidence>
<name>A0A4Y6UXX0_SACBS</name>
<evidence type="ECO:0000256" key="2">
    <source>
        <dbReference type="ARBA" id="ARBA00022490"/>
    </source>
</evidence>
<evidence type="ECO:0000256" key="8">
    <source>
        <dbReference type="HAMAP-Rule" id="MF_00376"/>
    </source>
</evidence>
<evidence type="ECO:0000256" key="9">
    <source>
        <dbReference type="NCBIfam" id="TIGR00152"/>
    </source>
</evidence>
<comment type="subcellular location">
    <subcellularLocation>
        <location evidence="8">Cytoplasm</location>
    </subcellularLocation>
</comment>
<keyword evidence="11" id="KW-1185">Reference proteome</keyword>
<dbReference type="UniPathway" id="UPA00241">
    <property type="reaction ID" value="UER00356"/>
</dbReference>
<gene>
    <name evidence="8" type="primary">coaE</name>
    <name evidence="10" type="ORF">FFV09_18075</name>
</gene>
<dbReference type="GO" id="GO:0005737">
    <property type="term" value="C:cytoplasm"/>
    <property type="evidence" value="ECO:0007669"/>
    <property type="project" value="UniProtKB-SubCell"/>
</dbReference>
<dbReference type="PANTHER" id="PTHR10695">
    <property type="entry name" value="DEPHOSPHO-COA KINASE-RELATED"/>
    <property type="match status" value="1"/>
</dbReference>
<organism evidence="10 11">
    <name type="scientific">Saccharibacillus brassicae</name>
    <dbReference type="NCBI Taxonomy" id="2583377"/>
    <lineage>
        <taxon>Bacteria</taxon>
        <taxon>Bacillati</taxon>
        <taxon>Bacillota</taxon>
        <taxon>Bacilli</taxon>
        <taxon>Bacillales</taxon>
        <taxon>Paenibacillaceae</taxon>
        <taxon>Saccharibacillus</taxon>
    </lineage>
</organism>
<keyword evidence="4 8" id="KW-0547">Nucleotide-binding</keyword>
<comment type="catalytic activity">
    <reaction evidence="8">
        <text>3'-dephospho-CoA + ATP = ADP + CoA + H(+)</text>
        <dbReference type="Rhea" id="RHEA:18245"/>
        <dbReference type="ChEBI" id="CHEBI:15378"/>
        <dbReference type="ChEBI" id="CHEBI:30616"/>
        <dbReference type="ChEBI" id="CHEBI:57287"/>
        <dbReference type="ChEBI" id="CHEBI:57328"/>
        <dbReference type="ChEBI" id="CHEBI:456216"/>
        <dbReference type="EC" id="2.7.1.24"/>
    </reaction>
</comment>
<dbReference type="EMBL" id="CP041217">
    <property type="protein sequence ID" value="QDH22583.1"/>
    <property type="molecule type" value="Genomic_DNA"/>
</dbReference>
<dbReference type="SUPFAM" id="SSF52540">
    <property type="entry name" value="P-loop containing nucleoside triphosphate hydrolases"/>
    <property type="match status" value="1"/>
</dbReference>
<keyword evidence="6 8" id="KW-0067">ATP-binding</keyword>
<dbReference type="GO" id="GO:0005524">
    <property type="term" value="F:ATP binding"/>
    <property type="evidence" value="ECO:0007669"/>
    <property type="project" value="UniProtKB-UniRule"/>
</dbReference>
<dbReference type="GO" id="GO:0015937">
    <property type="term" value="P:coenzyme A biosynthetic process"/>
    <property type="evidence" value="ECO:0007669"/>
    <property type="project" value="UniProtKB-UniRule"/>
</dbReference>
<dbReference type="InterPro" id="IPR001977">
    <property type="entry name" value="Depp_CoAkinase"/>
</dbReference>
<evidence type="ECO:0000256" key="1">
    <source>
        <dbReference type="ARBA" id="ARBA00009018"/>
    </source>
</evidence>
<dbReference type="GO" id="GO:0004140">
    <property type="term" value="F:dephospho-CoA kinase activity"/>
    <property type="evidence" value="ECO:0007669"/>
    <property type="project" value="UniProtKB-UniRule"/>
</dbReference>
<accession>A0A4Y6UXX0</accession>
<dbReference type="CDD" id="cd02022">
    <property type="entry name" value="DPCK"/>
    <property type="match status" value="1"/>
</dbReference>
<evidence type="ECO:0000256" key="4">
    <source>
        <dbReference type="ARBA" id="ARBA00022741"/>
    </source>
</evidence>
<reference evidence="10 11" key="1">
    <citation type="submission" date="2019-06" db="EMBL/GenBank/DDBJ databases">
        <title>Saccharibacillus brassicae sp. nov., an endophytic bacterium isolated from Chinese cabbage seeds (Brassica pekinensis).</title>
        <authorList>
            <person name="Jiang L."/>
            <person name="Lee J."/>
            <person name="Kim S.W."/>
        </authorList>
    </citation>
    <scope>NUCLEOTIDE SEQUENCE [LARGE SCALE GENOMIC DNA]</scope>
    <source>
        <strain evidence="11">KCTC 43072 / ATSA2</strain>
    </source>
</reference>
<dbReference type="AlphaFoldDB" id="A0A4Y6UXX0"/>
<evidence type="ECO:0000256" key="7">
    <source>
        <dbReference type="ARBA" id="ARBA00022993"/>
    </source>
</evidence>
<dbReference type="InterPro" id="IPR027417">
    <property type="entry name" value="P-loop_NTPase"/>
</dbReference>
<evidence type="ECO:0000256" key="5">
    <source>
        <dbReference type="ARBA" id="ARBA00022777"/>
    </source>
</evidence>
<dbReference type="KEGG" id="saca:FFV09_18075"/>
<evidence type="ECO:0000256" key="6">
    <source>
        <dbReference type="ARBA" id="ARBA00022840"/>
    </source>
</evidence>
<dbReference type="Proteomes" id="UP000316968">
    <property type="component" value="Chromosome"/>
</dbReference>
<dbReference type="Gene3D" id="3.40.50.300">
    <property type="entry name" value="P-loop containing nucleotide triphosphate hydrolases"/>
    <property type="match status" value="1"/>
</dbReference>
<feature type="binding site" evidence="8">
    <location>
        <begin position="10"/>
        <end position="15"/>
    </location>
    <ligand>
        <name>ATP</name>
        <dbReference type="ChEBI" id="CHEBI:30616"/>
    </ligand>
</feature>
<comment type="function">
    <text evidence="8">Catalyzes the phosphorylation of the 3'-hydroxyl group of dephosphocoenzyme A to form coenzyme A.</text>
</comment>
<dbReference type="OrthoDB" id="9812943at2"/>
<keyword evidence="5 8" id="KW-0418">Kinase</keyword>
<dbReference type="PANTHER" id="PTHR10695:SF46">
    <property type="entry name" value="BIFUNCTIONAL COENZYME A SYNTHASE-RELATED"/>
    <property type="match status" value="1"/>
</dbReference>
<sequence>MRIGLTGGIATGKSTVSRMLQARGVHVVDADVIARDVMNPGQPLLGAVASRFGAEFLLPEGGLDRRRMAEHIFNRPEERAALNAIVHPAIRAEIRRQVDEREAADPNAIVAADIPLLYESGLEELYERIVVVYVPRELQLTRLIRRDGLSPEQAQSRLNAQLDIEDKKRRADYVIDNSGTPEETERQVASLLESLESR</sequence>
<dbReference type="RefSeq" id="WP_141449125.1">
    <property type="nucleotide sequence ID" value="NZ_CBCSAZ010000003.1"/>
</dbReference>
<comment type="similarity">
    <text evidence="1 8">Belongs to the CoaE family.</text>
</comment>
<dbReference type="EC" id="2.7.1.24" evidence="8 9"/>
<keyword evidence="3 8" id="KW-0808">Transferase</keyword>
<proteinExistence type="inferred from homology"/>
<dbReference type="PROSITE" id="PS51219">
    <property type="entry name" value="DPCK"/>
    <property type="match status" value="1"/>
</dbReference>
<protein>
    <recommendedName>
        <fullName evidence="8 9">Dephospho-CoA kinase</fullName>
        <ecNumber evidence="8 9">2.7.1.24</ecNumber>
    </recommendedName>
    <alternativeName>
        <fullName evidence="8">Dephosphocoenzyme A kinase</fullName>
    </alternativeName>
</protein>